<dbReference type="InterPro" id="IPR050490">
    <property type="entry name" value="Bact_solute-bd_prot1"/>
</dbReference>
<dbReference type="PROSITE" id="PS51257">
    <property type="entry name" value="PROKAR_LIPOPROTEIN"/>
    <property type="match status" value="1"/>
</dbReference>
<accession>A0ABW4YPH9</accession>
<dbReference type="PANTHER" id="PTHR43649">
    <property type="entry name" value="ARABINOSE-BINDING PROTEIN-RELATED"/>
    <property type="match status" value="1"/>
</dbReference>
<feature type="region of interest" description="Disordered" evidence="3">
    <location>
        <begin position="27"/>
        <end position="64"/>
    </location>
</feature>
<dbReference type="EMBL" id="JBHUHO010000042">
    <property type="protein sequence ID" value="MFD2117590.1"/>
    <property type="molecule type" value="Genomic_DNA"/>
</dbReference>
<dbReference type="InterPro" id="IPR006059">
    <property type="entry name" value="SBP"/>
</dbReference>
<evidence type="ECO:0000256" key="3">
    <source>
        <dbReference type="SAM" id="MobiDB-lite"/>
    </source>
</evidence>
<name>A0ABW4YPH9_9BACL</name>
<proteinExistence type="inferred from homology"/>
<feature type="signal peptide" evidence="4">
    <location>
        <begin position="1"/>
        <end position="20"/>
    </location>
</feature>
<dbReference type="Pfam" id="PF01547">
    <property type="entry name" value="SBP_bac_1"/>
    <property type="match status" value="1"/>
</dbReference>
<dbReference type="PANTHER" id="PTHR43649:SF29">
    <property type="entry name" value="OSMOPROTECTIVE COMPOUNDS-BINDING PROTEIN GGTB"/>
    <property type="match status" value="1"/>
</dbReference>
<dbReference type="Proteomes" id="UP001597362">
    <property type="component" value="Unassembled WGS sequence"/>
</dbReference>
<keyword evidence="2" id="KW-0813">Transport</keyword>
<protein>
    <submittedName>
        <fullName evidence="5">ABC transporter substrate-binding protein</fullName>
    </submittedName>
</protein>
<feature type="chain" id="PRO_5046636927" evidence="4">
    <location>
        <begin position="21"/>
        <end position="455"/>
    </location>
</feature>
<comment type="caution">
    <text evidence="5">The sequence shown here is derived from an EMBL/GenBank/DDBJ whole genome shotgun (WGS) entry which is preliminary data.</text>
</comment>
<evidence type="ECO:0000313" key="6">
    <source>
        <dbReference type="Proteomes" id="UP001597362"/>
    </source>
</evidence>
<keyword evidence="6" id="KW-1185">Reference proteome</keyword>
<sequence length="455" mass="50032">MNNRRYLMMFLVLAFVFVLAACSGGGKNDPATGGNATNNEAGEKQTEQPVNGNKESPPDDKKPAEVVEIKWFRQEVGASRNKEFFKKIEDKFHEQNPDIKVIGIANNSNLTVTEFLKTSLASGDMPDVMTMMTVDEFADAGALLEIPDDIANLLADPDFGRKDGKLYTVPYKTDVIGVFYNKDLFEQWGVEVPKTWAEFVAIIEKSKENKTTPLSISGKDSWVLGMGGLWPLIGAEALEKNPEFPTQRAQGEVDFTDPVFASAMQKFSDLNTMGAFGKGVLGINYQQATEQFTSGKAAMYMNGSWVAGSDFPNLQPGFDVGFFPLPSETAVKGYMAKGTEGWSVSSTTEHPEAALKFLKFLFEDEEVYASLIETEAAFSTTAKQIMYPVNEYGQAVLDGIEGYEPYPLPGFGLGESAWAPGIDSFIFKILQNVVSGSDIQKEIADANKEWQRLIN</sequence>
<evidence type="ECO:0000313" key="5">
    <source>
        <dbReference type="EMBL" id="MFD2117590.1"/>
    </source>
</evidence>
<reference evidence="6" key="1">
    <citation type="journal article" date="2019" name="Int. J. Syst. Evol. Microbiol.">
        <title>The Global Catalogue of Microorganisms (GCM) 10K type strain sequencing project: providing services to taxonomists for standard genome sequencing and annotation.</title>
        <authorList>
            <consortium name="The Broad Institute Genomics Platform"/>
            <consortium name="The Broad Institute Genome Sequencing Center for Infectious Disease"/>
            <person name="Wu L."/>
            <person name="Ma J."/>
        </authorList>
    </citation>
    <scope>NUCLEOTIDE SEQUENCE [LARGE SCALE GENOMIC DNA]</scope>
    <source>
        <strain evidence="6">GH52</strain>
    </source>
</reference>
<evidence type="ECO:0000256" key="1">
    <source>
        <dbReference type="ARBA" id="ARBA00008520"/>
    </source>
</evidence>
<keyword evidence="4" id="KW-0732">Signal</keyword>
<dbReference type="SUPFAM" id="SSF53850">
    <property type="entry name" value="Periplasmic binding protein-like II"/>
    <property type="match status" value="1"/>
</dbReference>
<gene>
    <name evidence="5" type="ORF">ACFSJH_17820</name>
</gene>
<organism evidence="5 6">
    <name type="scientific">Paenibacillus yanchengensis</name>
    <dbReference type="NCBI Taxonomy" id="2035833"/>
    <lineage>
        <taxon>Bacteria</taxon>
        <taxon>Bacillati</taxon>
        <taxon>Bacillota</taxon>
        <taxon>Bacilli</taxon>
        <taxon>Bacillales</taxon>
        <taxon>Paenibacillaceae</taxon>
        <taxon>Paenibacillus</taxon>
    </lineage>
</organism>
<dbReference type="RefSeq" id="WP_377774841.1">
    <property type="nucleotide sequence ID" value="NZ_JBHUHO010000042.1"/>
</dbReference>
<dbReference type="CDD" id="cd13585">
    <property type="entry name" value="PBP2_TMBP_like"/>
    <property type="match status" value="1"/>
</dbReference>
<dbReference type="Gene3D" id="3.40.190.10">
    <property type="entry name" value="Periplasmic binding protein-like II"/>
    <property type="match status" value="2"/>
</dbReference>
<comment type="similarity">
    <text evidence="1">Belongs to the bacterial solute-binding protein 1 family.</text>
</comment>
<evidence type="ECO:0000256" key="2">
    <source>
        <dbReference type="ARBA" id="ARBA00022448"/>
    </source>
</evidence>
<evidence type="ECO:0000256" key="4">
    <source>
        <dbReference type="SAM" id="SignalP"/>
    </source>
</evidence>